<dbReference type="EMBL" id="CP117430">
    <property type="protein sequence ID" value="WLI16683.1"/>
    <property type="molecule type" value="Genomic_DNA"/>
</dbReference>
<evidence type="ECO:0000313" key="3">
    <source>
        <dbReference type="EMBL" id="WLI16683.1"/>
    </source>
</evidence>
<reference evidence="3 4" key="1">
    <citation type="submission" date="2023-02" db="EMBL/GenBank/DDBJ databases">
        <title>Evolution of Hrp T3SS in non-pathogenic Pseudomonas fluorescens.</title>
        <authorList>
            <person name="Liao K."/>
            <person name="Wei H."/>
            <person name="Gu Y."/>
        </authorList>
    </citation>
    <scope>NUCLEOTIDE SEQUENCE [LARGE SCALE GENOMIC DNA]</scope>
    <source>
        <strain evidence="3 4">FP607</strain>
    </source>
</reference>
<evidence type="ECO:0000313" key="4">
    <source>
        <dbReference type="Proteomes" id="UP001230768"/>
    </source>
</evidence>
<evidence type="ECO:0000259" key="2">
    <source>
        <dbReference type="Pfam" id="PF08240"/>
    </source>
</evidence>
<dbReference type="InterPro" id="IPR050129">
    <property type="entry name" value="Zn_alcohol_dh"/>
</dbReference>
<gene>
    <name evidence="3" type="ORF">PSH88_20840</name>
</gene>
<name>A0ABY9GLQ7_9PSED</name>
<keyword evidence="1" id="KW-0560">Oxidoreductase</keyword>
<protein>
    <submittedName>
        <fullName evidence="3">Alcohol dehydrogenase catalytic domain-containing protein</fullName>
    </submittedName>
</protein>
<dbReference type="InterPro" id="IPR013154">
    <property type="entry name" value="ADH-like_N"/>
</dbReference>
<dbReference type="InterPro" id="IPR011032">
    <property type="entry name" value="GroES-like_sf"/>
</dbReference>
<dbReference type="Gene3D" id="3.90.180.10">
    <property type="entry name" value="Medium-chain alcohol dehydrogenases, catalytic domain"/>
    <property type="match status" value="1"/>
</dbReference>
<dbReference type="RefSeq" id="WP_305422368.1">
    <property type="nucleotide sequence ID" value="NZ_CP117430.1"/>
</dbReference>
<dbReference type="PANTHER" id="PTHR43401">
    <property type="entry name" value="L-THREONINE 3-DEHYDROGENASE"/>
    <property type="match status" value="1"/>
</dbReference>
<dbReference type="InterPro" id="IPR036291">
    <property type="entry name" value="NAD(P)-bd_dom_sf"/>
</dbReference>
<dbReference type="Gene3D" id="3.40.50.720">
    <property type="entry name" value="NAD(P)-binding Rossmann-like Domain"/>
    <property type="match status" value="1"/>
</dbReference>
<feature type="domain" description="Alcohol dehydrogenase-like N-terminal" evidence="2">
    <location>
        <begin position="33"/>
        <end position="121"/>
    </location>
</feature>
<dbReference type="PANTHER" id="PTHR43401:SF2">
    <property type="entry name" value="L-THREONINE 3-DEHYDROGENASE"/>
    <property type="match status" value="1"/>
</dbReference>
<dbReference type="Proteomes" id="UP001230768">
    <property type="component" value="Chromosome"/>
</dbReference>
<dbReference type="SUPFAM" id="SSF51735">
    <property type="entry name" value="NAD(P)-binding Rossmann-fold domains"/>
    <property type="match status" value="1"/>
</dbReference>
<dbReference type="Pfam" id="PF08240">
    <property type="entry name" value="ADH_N"/>
    <property type="match status" value="1"/>
</dbReference>
<organism evidence="3 4">
    <name type="scientific">Pseudomonas wuhanensis</name>
    <dbReference type="NCBI Taxonomy" id="2954098"/>
    <lineage>
        <taxon>Bacteria</taxon>
        <taxon>Pseudomonadati</taxon>
        <taxon>Pseudomonadota</taxon>
        <taxon>Gammaproteobacteria</taxon>
        <taxon>Pseudomonadales</taxon>
        <taxon>Pseudomonadaceae</taxon>
        <taxon>Pseudomonas</taxon>
    </lineage>
</organism>
<keyword evidence="4" id="KW-1185">Reference proteome</keyword>
<dbReference type="SUPFAM" id="SSF50129">
    <property type="entry name" value="GroES-like"/>
    <property type="match status" value="1"/>
</dbReference>
<evidence type="ECO:0000256" key="1">
    <source>
        <dbReference type="ARBA" id="ARBA00023002"/>
    </source>
</evidence>
<proteinExistence type="predicted"/>
<sequence>MNESLNTANTHLVIARDGQQVSLQVMPTPRIGTGELLIAPLIAGLCGTDLQILRRERDDPARVIGHEGVARIVQVGSQVPGHLREGMNVIINPTHPSNPQMLLGHQLDGMFQQYVRIPSAIVEAGLVVPLPVDLPTRLAPLIEPLACVIYALELMLARKPAGPLIIYGDGIIGHLAALVAKRYLGIWTRVVMVHHGIRGLRWSENNNFRFDSHLLFDDLGSGLTLAMQDRPVAALIATPRSATLACLEHAVTHLANNGVIDLLGGVPSGSRLSSLPELGDIGEIRTHNCGGFPEQGHFTAVTTNEQKPLMLYGHRGVSSARLVEATQVLKQTPSVFSRLVTHLLTLPQAAELMQQIAWCGEREIDGERFMKVGIEISPCTSLLKADVPHEHFGELPCSA</sequence>
<accession>A0ABY9GLQ7</accession>